<evidence type="ECO:0000256" key="2">
    <source>
        <dbReference type="ARBA" id="ARBA00010799"/>
    </source>
</evidence>
<evidence type="ECO:0000313" key="9">
    <source>
        <dbReference type="Proteomes" id="UP000005239"/>
    </source>
</evidence>
<dbReference type="Pfam" id="PF04420">
    <property type="entry name" value="CHD5"/>
    <property type="match status" value="1"/>
</dbReference>
<evidence type="ECO:0000256" key="7">
    <source>
        <dbReference type="SAM" id="Phobius"/>
    </source>
</evidence>
<keyword evidence="4" id="KW-0256">Endoplasmic reticulum</keyword>
<evidence type="ECO:0000256" key="6">
    <source>
        <dbReference type="ARBA" id="ARBA00023136"/>
    </source>
</evidence>
<feature type="transmembrane region" description="Helical" evidence="7">
    <location>
        <begin position="181"/>
        <end position="198"/>
    </location>
</feature>
<dbReference type="GO" id="GO:0005789">
    <property type="term" value="C:endoplasmic reticulum membrane"/>
    <property type="evidence" value="ECO:0007669"/>
    <property type="project" value="UniProtKB-SubCell"/>
</dbReference>
<accession>A0A8R1V4M5</accession>
<dbReference type="EnsemblMetazoa" id="PPA46528.1">
    <property type="protein sequence ID" value="PPA46528.1"/>
    <property type="gene ID" value="WBGene00304307"/>
</dbReference>
<gene>
    <name evidence="8" type="primary">WBGene00304307</name>
</gene>
<evidence type="ECO:0000313" key="8">
    <source>
        <dbReference type="EnsemblMetazoa" id="PPA46528.1"/>
    </source>
</evidence>
<dbReference type="OrthoDB" id="69461at2759"/>
<dbReference type="AlphaFoldDB" id="A0A8R1V4M5"/>
<evidence type="ECO:0000256" key="1">
    <source>
        <dbReference type="ARBA" id="ARBA00004586"/>
    </source>
</evidence>
<evidence type="ECO:0000256" key="3">
    <source>
        <dbReference type="ARBA" id="ARBA00022692"/>
    </source>
</evidence>
<dbReference type="GO" id="GO:0071816">
    <property type="term" value="P:tail-anchored membrane protein insertion into ER membrane"/>
    <property type="evidence" value="ECO:0007669"/>
    <property type="project" value="InterPro"/>
</dbReference>
<dbReference type="Proteomes" id="UP000005239">
    <property type="component" value="Unassembled WGS sequence"/>
</dbReference>
<protein>
    <recommendedName>
        <fullName evidence="10">Tail-anchored protein insertion receptor WRB</fullName>
    </recommendedName>
</protein>
<sequence>MVVVEVLSETAPPSSSPEWNLVWQFIPWIITPIAIAIQLYQSQLASFLADAVRMVYSNREHDEKVRKLATDLSLLRSEQRHLSPVNDFALYFKKDRAIIKLQEQYDQAVRDRSSSAPNSLLLKPVTMAVINLLPILLLNLSSQPTAVCVPYAAFWPFHWLLRFPMFSSPVDSRCDELSTEVSLFVFIHLTILFLRRALRK</sequence>
<evidence type="ECO:0000256" key="5">
    <source>
        <dbReference type="ARBA" id="ARBA00022989"/>
    </source>
</evidence>
<reference evidence="8" key="2">
    <citation type="submission" date="2022-06" db="UniProtKB">
        <authorList>
            <consortium name="EnsemblMetazoa"/>
        </authorList>
    </citation>
    <scope>IDENTIFICATION</scope>
    <source>
        <strain evidence="8">PS312</strain>
    </source>
</reference>
<proteinExistence type="inferred from homology"/>
<evidence type="ECO:0000256" key="4">
    <source>
        <dbReference type="ARBA" id="ARBA00022824"/>
    </source>
</evidence>
<keyword evidence="6 7" id="KW-0472">Membrane</keyword>
<dbReference type="PANTHER" id="PTHR42650:SF1">
    <property type="entry name" value="GUIDED ENTRY OF TAIL-ANCHORED PROTEINS FACTOR 1"/>
    <property type="match status" value="1"/>
</dbReference>
<organism evidence="8 9">
    <name type="scientific">Pristionchus pacificus</name>
    <name type="common">Parasitic nematode worm</name>
    <dbReference type="NCBI Taxonomy" id="54126"/>
    <lineage>
        <taxon>Eukaryota</taxon>
        <taxon>Metazoa</taxon>
        <taxon>Ecdysozoa</taxon>
        <taxon>Nematoda</taxon>
        <taxon>Chromadorea</taxon>
        <taxon>Rhabditida</taxon>
        <taxon>Rhabditina</taxon>
        <taxon>Diplogasteromorpha</taxon>
        <taxon>Diplogasteroidea</taxon>
        <taxon>Neodiplogasteridae</taxon>
        <taxon>Pristionchus</taxon>
    </lineage>
</organism>
<reference evidence="9" key="1">
    <citation type="journal article" date="2008" name="Nat. Genet.">
        <title>The Pristionchus pacificus genome provides a unique perspective on nematode lifestyle and parasitism.</title>
        <authorList>
            <person name="Dieterich C."/>
            <person name="Clifton S.W."/>
            <person name="Schuster L.N."/>
            <person name="Chinwalla A."/>
            <person name="Delehaunty K."/>
            <person name="Dinkelacker I."/>
            <person name="Fulton L."/>
            <person name="Fulton R."/>
            <person name="Godfrey J."/>
            <person name="Minx P."/>
            <person name="Mitreva M."/>
            <person name="Roeseler W."/>
            <person name="Tian H."/>
            <person name="Witte H."/>
            <person name="Yang S.P."/>
            <person name="Wilson R.K."/>
            <person name="Sommer R.J."/>
        </authorList>
    </citation>
    <scope>NUCLEOTIDE SEQUENCE [LARGE SCALE GENOMIC DNA]</scope>
    <source>
        <strain evidence="9">PS312</strain>
    </source>
</reference>
<comment type="subcellular location">
    <subcellularLocation>
        <location evidence="1">Endoplasmic reticulum membrane</location>
    </subcellularLocation>
</comment>
<keyword evidence="5 7" id="KW-1133">Transmembrane helix</keyword>
<name>A0A8R1V4M5_PRIPA</name>
<evidence type="ECO:0008006" key="10">
    <source>
        <dbReference type="Google" id="ProtNLM"/>
    </source>
</evidence>
<dbReference type="InterPro" id="IPR028945">
    <property type="entry name" value="Get1"/>
</dbReference>
<dbReference type="PANTHER" id="PTHR42650">
    <property type="entry name" value="TAIL-ANCHORED PROTEIN INSERTION RECEPTOR WRB"/>
    <property type="match status" value="1"/>
</dbReference>
<comment type="similarity">
    <text evidence="2">Belongs to the WRB/GET1 family.</text>
</comment>
<keyword evidence="3 7" id="KW-0812">Transmembrane</keyword>
<feature type="transmembrane region" description="Helical" evidence="7">
    <location>
        <begin position="21"/>
        <end position="40"/>
    </location>
</feature>
<keyword evidence="9" id="KW-1185">Reference proteome</keyword>